<dbReference type="Proteomes" id="UP000641206">
    <property type="component" value="Unassembled WGS sequence"/>
</dbReference>
<accession>A0ABQ2P2C3</accession>
<keyword evidence="2" id="KW-1185">Reference proteome</keyword>
<gene>
    <name evidence="1" type="ORF">GCM10011346_48220</name>
</gene>
<name>A0ABQ2P2C3_9BACI</name>
<proteinExistence type="predicted"/>
<comment type="caution">
    <text evidence="1">The sequence shown here is derived from an EMBL/GenBank/DDBJ whole genome shotgun (WGS) entry which is preliminary data.</text>
</comment>
<sequence length="57" mass="6518">MVKVLQKISGTFRDPKEAELFGRIWDYISTLKKESHSVIDALHSVMTGKPFLPDKNN</sequence>
<evidence type="ECO:0000313" key="1">
    <source>
        <dbReference type="EMBL" id="GGP16384.1"/>
    </source>
</evidence>
<dbReference type="EMBL" id="BMLW01000019">
    <property type="protein sequence ID" value="GGP16384.1"/>
    <property type="molecule type" value="Genomic_DNA"/>
</dbReference>
<protein>
    <submittedName>
        <fullName evidence="1">Uncharacterized protein</fullName>
    </submittedName>
</protein>
<reference evidence="2" key="1">
    <citation type="journal article" date="2019" name="Int. J. Syst. Evol. Microbiol.">
        <title>The Global Catalogue of Microorganisms (GCM) 10K type strain sequencing project: providing services to taxonomists for standard genome sequencing and annotation.</title>
        <authorList>
            <consortium name="The Broad Institute Genomics Platform"/>
            <consortium name="The Broad Institute Genome Sequencing Center for Infectious Disease"/>
            <person name="Wu L."/>
            <person name="Ma J."/>
        </authorList>
    </citation>
    <scope>NUCLEOTIDE SEQUENCE [LARGE SCALE GENOMIC DNA]</scope>
    <source>
        <strain evidence="2">CGMCC 1.7693</strain>
    </source>
</reference>
<organism evidence="1 2">
    <name type="scientific">Oceanobacillus neutriphilus</name>
    <dbReference type="NCBI Taxonomy" id="531815"/>
    <lineage>
        <taxon>Bacteria</taxon>
        <taxon>Bacillati</taxon>
        <taxon>Bacillota</taxon>
        <taxon>Bacilli</taxon>
        <taxon>Bacillales</taxon>
        <taxon>Bacillaceae</taxon>
        <taxon>Oceanobacillus</taxon>
    </lineage>
</organism>
<evidence type="ECO:0000313" key="2">
    <source>
        <dbReference type="Proteomes" id="UP000641206"/>
    </source>
</evidence>